<name>A0A9Q0RBE8_ANAIG</name>
<proteinExistence type="predicted"/>
<dbReference type="AlphaFoldDB" id="A0A9Q0RBE8"/>
<reference evidence="1" key="1">
    <citation type="submission" date="2022-10" db="EMBL/GenBank/DDBJ databases">
        <title>Novel sulphate-reducing endosymbionts in the free-living metamonad Anaeramoeba.</title>
        <authorList>
            <person name="Jerlstrom-Hultqvist J."/>
            <person name="Cepicka I."/>
            <person name="Gallot-Lavallee L."/>
            <person name="Salas-Leiva D."/>
            <person name="Curtis B.A."/>
            <person name="Zahonova K."/>
            <person name="Pipaliya S."/>
            <person name="Dacks J."/>
            <person name="Roger A.J."/>
        </authorList>
    </citation>
    <scope>NUCLEOTIDE SEQUENCE</scope>
    <source>
        <strain evidence="1">BMAN</strain>
    </source>
</reference>
<comment type="caution">
    <text evidence="1">The sequence shown here is derived from an EMBL/GenBank/DDBJ whole genome shotgun (WGS) entry which is preliminary data.</text>
</comment>
<evidence type="ECO:0000313" key="2">
    <source>
        <dbReference type="Proteomes" id="UP001149090"/>
    </source>
</evidence>
<dbReference type="EMBL" id="JAPDFW010000074">
    <property type="protein sequence ID" value="KAJ5073468.1"/>
    <property type="molecule type" value="Genomic_DNA"/>
</dbReference>
<gene>
    <name evidence="1" type="ORF">M0811_08585</name>
</gene>
<accession>A0A9Q0RBE8</accession>
<evidence type="ECO:0000313" key="1">
    <source>
        <dbReference type="EMBL" id="KAJ5073468.1"/>
    </source>
</evidence>
<dbReference type="Proteomes" id="UP001149090">
    <property type="component" value="Unassembled WGS sequence"/>
</dbReference>
<sequence length="231" mass="27315">MKNLSDLIDSNNPNIKEQEKALINSISDKYQQEMDRLERVYQQKIRESQESFFECVQNLKNVFDWEQIVAQNEFDIYCNKLHQKFLKKIQKKRDLLHDKIIQHSLKKNRETIPDSLKQHKYLFLEGRLDDTEIAEDLNIIQAGKKVLDQGKKNVFEKQVEVHFDGENLNYNGIDLKEGDHIYLQIGKEGMKCYSEIDSISSEGIVVHHYDTSETKIHYPELRNGLYILQKI</sequence>
<organism evidence="1 2">
    <name type="scientific">Anaeramoeba ignava</name>
    <name type="common">Anaerobic marine amoeba</name>
    <dbReference type="NCBI Taxonomy" id="1746090"/>
    <lineage>
        <taxon>Eukaryota</taxon>
        <taxon>Metamonada</taxon>
        <taxon>Anaeramoebidae</taxon>
        <taxon>Anaeramoeba</taxon>
    </lineage>
</organism>
<protein>
    <submittedName>
        <fullName evidence="1">Sin3 histone deacetylase corepressor complex component sds3</fullName>
    </submittedName>
</protein>
<keyword evidence="2" id="KW-1185">Reference proteome</keyword>